<organism evidence="2 3">
    <name type="scientific">Deinococcus aerolatus</name>
    <dbReference type="NCBI Taxonomy" id="522487"/>
    <lineage>
        <taxon>Bacteria</taxon>
        <taxon>Thermotogati</taxon>
        <taxon>Deinococcota</taxon>
        <taxon>Deinococci</taxon>
        <taxon>Deinococcales</taxon>
        <taxon>Deinococcaceae</taxon>
        <taxon>Deinococcus</taxon>
    </lineage>
</organism>
<evidence type="ECO:0000313" key="3">
    <source>
        <dbReference type="Proteomes" id="UP000639973"/>
    </source>
</evidence>
<dbReference type="Proteomes" id="UP000639973">
    <property type="component" value="Unassembled WGS sequence"/>
</dbReference>
<accession>A0ABQ2G3A6</accession>
<dbReference type="RefSeq" id="WP_188969367.1">
    <property type="nucleotide sequence ID" value="NZ_BMOL01000002.1"/>
</dbReference>
<feature type="domain" description="NrS-1 polymerase-like HBD" evidence="1">
    <location>
        <begin position="211"/>
        <end position="261"/>
    </location>
</feature>
<dbReference type="Pfam" id="PF22763">
    <property type="entry name" value="NrS1-1_pol-like_HBD"/>
    <property type="match status" value="1"/>
</dbReference>
<dbReference type="EMBL" id="BMOL01000002">
    <property type="protein sequence ID" value="GGL73038.1"/>
    <property type="molecule type" value="Genomic_DNA"/>
</dbReference>
<proteinExistence type="predicted"/>
<sequence>MPRLDHLQTTLPAELLELETWLPWLSLPRENGKVGKVPALPRAGVLRPIDCRGAGVTLAEAHDLARRHGAGGVGVVLAPDLGMAVLDLDAPLTRPAQTLLRDVAGYAERSPGGGVHVWLGGSLPRNRRQAGTEVLGSGFVAVTGAALGGRGCALGTLGPVLEQLGVAPPAAAPTLADREVLTRLYSAANGARARGLLETGDWAGPGYPPASEAELAAARLLRFYCTDPEQLARLMQGTALRRPKWQQGDYLERTIRHALELGGSVWRSPAA</sequence>
<dbReference type="InterPro" id="IPR054468">
    <property type="entry name" value="NrSPol-like_HBD"/>
</dbReference>
<evidence type="ECO:0000259" key="1">
    <source>
        <dbReference type="Pfam" id="PF22763"/>
    </source>
</evidence>
<comment type="caution">
    <text evidence="2">The sequence shown here is derived from an EMBL/GenBank/DDBJ whole genome shotgun (WGS) entry which is preliminary data.</text>
</comment>
<gene>
    <name evidence="2" type="ORF">GCM10010840_08850</name>
</gene>
<reference evidence="3" key="1">
    <citation type="journal article" date="2019" name="Int. J. Syst. Evol. Microbiol.">
        <title>The Global Catalogue of Microorganisms (GCM) 10K type strain sequencing project: providing services to taxonomists for standard genome sequencing and annotation.</title>
        <authorList>
            <consortium name="The Broad Institute Genomics Platform"/>
            <consortium name="The Broad Institute Genome Sequencing Center for Infectious Disease"/>
            <person name="Wu L."/>
            <person name="Ma J."/>
        </authorList>
    </citation>
    <scope>NUCLEOTIDE SEQUENCE [LARGE SCALE GENOMIC DNA]</scope>
    <source>
        <strain evidence="3">JCM 15442</strain>
    </source>
</reference>
<protein>
    <recommendedName>
        <fullName evidence="1">NrS-1 polymerase-like HBD domain-containing protein</fullName>
    </recommendedName>
</protein>
<evidence type="ECO:0000313" key="2">
    <source>
        <dbReference type="EMBL" id="GGL73038.1"/>
    </source>
</evidence>
<keyword evidence="3" id="KW-1185">Reference proteome</keyword>
<name>A0ABQ2G3A6_9DEIO</name>